<dbReference type="AlphaFoldDB" id="I2GCS2"/>
<keyword evidence="1" id="KW-1133">Transmembrane helix</keyword>
<sequence length="47" mass="5361">MTAETVRPNSSWFGPGELALTILFCYFYQVRIFRCSADILATNDTIQ</sequence>
<evidence type="ECO:0000313" key="3">
    <source>
        <dbReference type="Proteomes" id="UP000009309"/>
    </source>
</evidence>
<evidence type="ECO:0000256" key="1">
    <source>
        <dbReference type="SAM" id="Phobius"/>
    </source>
</evidence>
<name>I2GCS2_9BACT</name>
<keyword evidence="1" id="KW-0812">Transmembrane</keyword>
<feature type="transmembrane region" description="Helical" evidence="1">
    <location>
        <begin position="12"/>
        <end position="30"/>
    </location>
</feature>
<evidence type="ECO:0000313" key="2">
    <source>
        <dbReference type="EMBL" id="CCH51696.1"/>
    </source>
</evidence>
<gene>
    <name evidence="2" type="ORF">BN8_00639</name>
</gene>
<accession>I2GCS2</accession>
<dbReference type="STRING" id="1185876.BN8_00639"/>
<keyword evidence="3" id="KW-1185">Reference proteome</keyword>
<proteinExistence type="predicted"/>
<protein>
    <submittedName>
        <fullName evidence="2">Uncharacterized protein</fullName>
    </submittedName>
</protein>
<keyword evidence="1" id="KW-0472">Membrane</keyword>
<dbReference type="EMBL" id="CAIT01000004">
    <property type="protein sequence ID" value="CCH51696.1"/>
    <property type="molecule type" value="Genomic_DNA"/>
</dbReference>
<reference evidence="2 3" key="1">
    <citation type="journal article" date="2012" name="J. Bacteriol.">
        <title>Genome Sequence of the Filamentous Bacterium Fibrisoma limi BUZ 3T.</title>
        <authorList>
            <person name="Filippini M."/>
            <person name="Qi W."/>
            <person name="Jaenicke S."/>
            <person name="Goesmann A."/>
            <person name="Smits T.H."/>
            <person name="Bagheri H.C."/>
        </authorList>
    </citation>
    <scope>NUCLEOTIDE SEQUENCE [LARGE SCALE GENOMIC DNA]</scope>
    <source>
        <strain evidence="3">BUZ 3T</strain>
    </source>
</reference>
<comment type="caution">
    <text evidence="2">The sequence shown here is derived from an EMBL/GenBank/DDBJ whole genome shotgun (WGS) entry which is preliminary data.</text>
</comment>
<dbReference type="Proteomes" id="UP000009309">
    <property type="component" value="Unassembled WGS sequence"/>
</dbReference>
<organism evidence="2 3">
    <name type="scientific">Fibrisoma limi BUZ 3</name>
    <dbReference type="NCBI Taxonomy" id="1185876"/>
    <lineage>
        <taxon>Bacteria</taxon>
        <taxon>Pseudomonadati</taxon>
        <taxon>Bacteroidota</taxon>
        <taxon>Cytophagia</taxon>
        <taxon>Cytophagales</taxon>
        <taxon>Spirosomataceae</taxon>
        <taxon>Fibrisoma</taxon>
    </lineage>
</organism>